<dbReference type="EMBL" id="KZ678418">
    <property type="protein sequence ID" value="PSR90543.1"/>
    <property type="molecule type" value="Genomic_DNA"/>
</dbReference>
<dbReference type="SMART" id="SM00667">
    <property type="entry name" value="LisH"/>
    <property type="match status" value="1"/>
</dbReference>
<keyword evidence="2" id="KW-1185">Reference proteome</keyword>
<dbReference type="Proteomes" id="UP000241462">
    <property type="component" value="Unassembled WGS sequence"/>
</dbReference>
<reference evidence="1 2" key="1">
    <citation type="journal article" date="2018" name="Mycol. Prog.">
        <title>Coniella lustricola, a new species from submerged detritus.</title>
        <authorList>
            <person name="Raudabaugh D.B."/>
            <person name="Iturriaga T."/>
            <person name="Carver A."/>
            <person name="Mondo S."/>
            <person name="Pangilinan J."/>
            <person name="Lipzen A."/>
            <person name="He G."/>
            <person name="Amirebrahimi M."/>
            <person name="Grigoriev I.V."/>
            <person name="Miller A.N."/>
        </authorList>
    </citation>
    <scope>NUCLEOTIDE SEQUENCE [LARGE SCALE GENOMIC DNA]</scope>
    <source>
        <strain evidence="1 2">B22-T-1</strain>
    </source>
</reference>
<dbReference type="PROSITE" id="PS50896">
    <property type="entry name" value="LISH"/>
    <property type="match status" value="1"/>
</dbReference>
<dbReference type="STRING" id="2025994.A0A2T3ABN6"/>
<dbReference type="InterPro" id="IPR006594">
    <property type="entry name" value="LisH"/>
</dbReference>
<dbReference type="AlphaFoldDB" id="A0A2T3ABN6"/>
<evidence type="ECO:0000313" key="2">
    <source>
        <dbReference type="Proteomes" id="UP000241462"/>
    </source>
</evidence>
<dbReference type="OrthoDB" id="1367865at2759"/>
<sequence length="137" mass="15913">MKELLDSDRVNYLVWRYLLESNYRESAAKLQKEWRIQAPHRHFDFAPHVQNYALVNLLNKGLVYNSLERDYEQSQVRFPRSVCGSALLCATQLSSAHPSLVATHPHPHCIDRLCCATRSVLPFSPTPRLWPRLAWLS</sequence>
<dbReference type="Gene3D" id="1.20.960.30">
    <property type="match status" value="1"/>
</dbReference>
<accession>A0A2T3ABN6</accession>
<organism evidence="1 2">
    <name type="scientific">Coniella lustricola</name>
    <dbReference type="NCBI Taxonomy" id="2025994"/>
    <lineage>
        <taxon>Eukaryota</taxon>
        <taxon>Fungi</taxon>
        <taxon>Dikarya</taxon>
        <taxon>Ascomycota</taxon>
        <taxon>Pezizomycotina</taxon>
        <taxon>Sordariomycetes</taxon>
        <taxon>Sordariomycetidae</taxon>
        <taxon>Diaporthales</taxon>
        <taxon>Schizoparmaceae</taxon>
        <taxon>Coniella</taxon>
    </lineage>
</organism>
<proteinExistence type="predicted"/>
<gene>
    <name evidence="1" type="ORF">BD289DRAFT_213308</name>
</gene>
<dbReference type="InParanoid" id="A0A2T3ABN6"/>
<dbReference type="Pfam" id="PF08513">
    <property type="entry name" value="LisH"/>
    <property type="match status" value="1"/>
</dbReference>
<evidence type="ECO:0000313" key="1">
    <source>
        <dbReference type="EMBL" id="PSR90543.1"/>
    </source>
</evidence>
<protein>
    <submittedName>
        <fullName evidence="1">Uncharacterized protein</fullName>
    </submittedName>
</protein>
<name>A0A2T3ABN6_9PEZI</name>